<organism evidence="1 2">
    <name type="scientific">Desulfosporosinus lacus DSM 15449</name>
    <dbReference type="NCBI Taxonomy" id="1121420"/>
    <lineage>
        <taxon>Bacteria</taxon>
        <taxon>Bacillati</taxon>
        <taxon>Bacillota</taxon>
        <taxon>Clostridia</taxon>
        <taxon>Eubacteriales</taxon>
        <taxon>Desulfitobacteriaceae</taxon>
        <taxon>Desulfosporosinus</taxon>
    </lineage>
</organism>
<name>A0A1M5QFQ8_9FIRM</name>
<dbReference type="OrthoDB" id="1625043at2"/>
<dbReference type="Proteomes" id="UP000183954">
    <property type="component" value="Unassembled WGS sequence"/>
</dbReference>
<dbReference type="AlphaFoldDB" id="A0A1M5QFQ8"/>
<accession>A0A1M5QFQ8</accession>
<evidence type="ECO:0000313" key="2">
    <source>
        <dbReference type="Proteomes" id="UP000183954"/>
    </source>
</evidence>
<evidence type="ECO:0000313" key="1">
    <source>
        <dbReference type="EMBL" id="SHH12892.1"/>
    </source>
</evidence>
<keyword evidence="2" id="KW-1185">Reference proteome</keyword>
<reference evidence="2" key="1">
    <citation type="submission" date="2016-11" db="EMBL/GenBank/DDBJ databases">
        <authorList>
            <person name="Varghese N."/>
            <person name="Submissions S."/>
        </authorList>
    </citation>
    <scope>NUCLEOTIDE SEQUENCE [LARGE SCALE GENOMIC DNA]</scope>
    <source>
        <strain evidence="2">DSM 15449</strain>
    </source>
</reference>
<dbReference type="RefSeq" id="WP_073027233.1">
    <property type="nucleotide sequence ID" value="NZ_FQXJ01000003.1"/>
</dbReference>
<gene>
    <name evidence="1" type="ORF">SAMN02746098_00245</name>
</gene>
<dbReference type="EMBL" id="FQXJ01000003">
    <property type="protein sequence ID" value="SHH12892.1"/>
    <property type="molecule type" value="Genomic_DNA"/>
</dbReference>
<protein>
    <submittedName>
        <fullName evidence="1">Uncharacterized protein</fullName>
    </submittedName>
</protein>
<dbReference type="STRING" id="1121420.SAMN02746098_00245"/>
<proteinExistence type="predicted"/>
<dbReference type="InterPro" id="IPR053773">
    <property type="entry name" value="Vpar_1526-like"/>
</dbReference>
<dbReference type="NCBIfam" id="NF045477">
    <property type="entry name" value="LPO_1073_dom"/>
    <property type="match status" value="1"/>
</dbReference>
<sequence length="283" mass="32282">MLGDKKEIQAGDGSTNIQGDKVTVVVNQGLSYTEVRQVSMDVFENNFYDLGEKVKKLVNERAEEILNKYLKRLAEESPESINNTEDPDIRSSIFEVQKSYARLGDKEISDLLVEVLIKRTINPGEPFIKLVLNEALTIIPKLTTKQINILSLIYLVKYLSFIPQFNVSFDTYSQLIQPFLTKIEIPTNEIFYQHLQYCGCVSISIGEANFDTIMIHKFPYLFKNNEDLNPALNLHPHLVHIKSIWNSSKLCNSTLSSVGIAIALNNLKVKAGYDWNLNLWIHE</sequence>